<feature type="compositionally biased region" description="Basic and acidic residues" evidence="1">
    <location>
        <begin position="125"/>
        <end position="134"/>
    </location>
</feature>
<comment type="caution">
    <text evidence="2">The sequence shown here is derived from an EMBL/GenBank/DDBJ whole genome shotgun (WGS) entry which is preliminary data.</text>
</comment>
<accession>A0ABR9JRQ2</accession>
<evidence type="ECO:0000313" key="2">
    <source>
        <dbReference type="EMBL" id="MBE1533261.1"/>
    </source>
</evidence>
<feature type="compositionally biased region" description="Basic and acidic residues" evidence="1">
    <location>
        <begin position="85"/>
        <end position="110"/>
    </location>
</feature>
<gene>
    <name evidence="2" type="ORF">H4W34_003094</name>
</gene>
<evidence type="ECO:0000313" key="3">
    <source>
        <dbReference type="Proteomes" id="UP000627838"/>
    </source>
</evidence>
<sequence length="144" mass="16033">MNRHPMADPIGHMLALLQLGMCGRCGRARYETRRTARHAARIAAPGIRLRAYRCGTAWHLTSPTGHRQHIAPPVTLPPARGCRRVGLDGRDRDERRYRRPDPDEHADRHGTAGASGRRGSPDPLEETRDTDPTRPRLRSAGGGR</sequence>
<proteinExistence type="predicted"/>
<protein>
    <submittedName>
        <fullName evidence="2">Uncharacterized protein</fullName>
    </submittedName>
</protein>
<feature type="region of interest" description="Disordered" evidence="1">
    <location>
        <begin position="63"/>
        <end position="144"/>
    </location>
</feature>
<dbReference type="Proteomes" id="UP000627838">
    <property type="component" value="Unassembled WGS sequence"/>
</dbReference>
<organism evidence="2 3">
    <name type="scientific">Actinomadura algeriensis</name>
    <dbReference type="NCBI Taxonomy" id="1679523"/>
    <lineage>
        <taxon>Bacteria</taxon>
        <taxon>Bacillati</taxon>
        <taxon>Actinomycetota</taxon>
        <taxon>Actinomycetes</taxon>
        <taxon>Streptosporangiales</taxon>
        <taxon>Thermomonosporaceae</taxon>
        <taxon>Actinomadura</taxon>
    </lineage>
</organism>
<dbReference type="EMBL" id="JADBDZ010000001">
    <property type="protein sequence ID" value="MBE1533261.1"/>
    <property type="molecule type" value="Genomic_DNA"/>
</dbReference>
<reference evidence="2 3" key="1">
    <citation type="submission" date="2020-10" db="EMBL/GenBank/DDBJ databases">
        <title>Sequencing the genomes of 1000 actinobacteria strains.</title>
        <authorList>
            <person name="Klenk H.-P."/>
        </authorList>
    </citation>
    <scope>NUCLEOTIDE SEQUENCE [LARGE SCALE GENOMIC DNA]</scope>
    <source>
        <strain evidence="2 3">DSM 46744</strain>
    </source>
</reference>
<name>A0ABR9JRQ2_9ACTN</name>
<evidence type="ECO:0000256" key="1">
    <source>
        <dbReference type="SAM" id="MobiDB-lite"/>
    </source>
</evidence>
<keyword evidence="3" id="KW-1185">Reference proteome</keyword>